<dbReference type="InterPro" id="IPR032640">
    <property type="entry name" value="AMPK1_CBM"/>
</dbReference>
<evidence type="ECO:0000313" key="5">
    <source>
        <dbReference type="EMBL" id="QLG74146.1"/>
    </source>
</evidence>
<dbReference type="Proteomes" id="UP000509704">
    <property type="component" value="Chromosome 7"/>
</dbReference>
<evidence type="ECO:0000313" key="6">
    <source>
        <dbReference type="Proteomes" id="UP000509704"/>
    </source>
</evidence>
<evidence type="ECO:0000256" key="3">
    <source>
        <dbReference type="SAM" id="MobiDB-lite"/>
    </source>
</evidence>
<comment type="similarity">
    <text evidence="2">Belongs to the CRP1/MDG1 family.</text>
</comment>
<dbReference type="PANTHER" id="PTHR10343:SF81">
    <property type="entry name" value="CRUCIFORM DNA-RECOGNIZING PROTEIN 1-RELATED"/>
    <property type="match status" value="1"/>
</dbReference>
<feature type="region of interest" description="Disordered" evidence="3">
    <location>
        <begin position="355"/>
        <end position="455"/>
    </location>
</feature>
<evidence type="ECO:0000259" key="4">
    <source>
        <dbReference type="Pfam" id="PF16561"/>
    </source>
</evidence>
<reference evidence="5 6" key="1">
    <citation type="submission" date="2020-07" db="EMBL/GenBank/DDBJ databases">
        <title>The yeast mating-type switching endonuclease HO is a domesticated member of an unorthodox homing genetic element family.</title>
        <authorList>
            <person name="Coughlan A.Y."/>
            <person name="Lombardi L."/>
            <person name="Braun-Galleani S."/>
            <person name="Martos A.R."/>
            <person name="Galeote V."/>
            <person name="Bigey F."/>
            <person name="Dequin S."/>
            <person name="Byrne K.P."/>
            <person name="Wolfe K.H."/>
        </authorList>
    </citation>
    <scope>NUCLEOTIDE SEQUENCE [LARGE SCALE GENOMIC DNA]</scope>
    <source>
        <strain evidence="5 6">NRRL Y-6702</strain>
    </source>
</reference>
<organism evidence="5 6">
    <name type="scientific">Zygotorulaspora mrakii</name>
    <name type="common">Zygosaccharomyces mrakii</name>
    <dbReference type="NCBI Taxonomy" id="42260"/>
    <lineage>
        <taxon>Eukaryota</taxon>
        <taxon>Fungi</taxon>
        <taxon>Dikarya</taxon>
        <taxon>Ascomycota</taxon>
        <taxon>Saccharomycotina</taxon>
        <taxon>Saccharomycetes</taxon>
        <taxon>Saccharomycetales</taxon>
        <taxon>Saccharomycetaceae</taxon>
        <taxon>Zygotorulaspora</taxon>
    </lineage>
</organism>
<dbReference type="InterPro" id="IPR013783">
    <property type="entry name" value="Ig-like_fold"/>
</dbReference>
<gene>
    <name evidence="5" type="ORF">HG535_0G00310</name>
</gene>
<dbReference type="Gene3D" id="2.60.40.10">
    <property type="entry name" value="Immunoglobulins"/>
    <property type="match status" value="1"/>
</dbReference>
<dbReference type="AlphaFoldDB" id="A0A7H9B725"/>
<accession>A0A7H9B725</accession>
<dbReference type="GeneID" id="59237929"/>
<dbReference type="GO" id="GO:0005634">
    <property type="term" value="C:nucleus"/>
    <property type="evidence" value="ECO:0007669"/>
    <property type="project" value="TreeGrafter"/>
</dbReference>
<dbReference type="InterPro" id="IPR014756">
    <property type="entry name" value="Ig_E-set"/>
</dbReference>
<feature type="compositionally biased region" description="Low complexity" evidence="3">
    <location>
        <begin position="402"/>
        <end position="421"/>
    </location>
</feature>
<sequence length="455" mass="48418">MTSIEYTFEWPAGPKEVIVTGEFDEWKGTLPLVKSSTGAFELTFPVKIPEGRDKIFFKFIVDGNWVTSDAYNKGYDQLSGIENNYISETEAEALSENPAEAKIPEAGGLAFATAATRGPSKTEDPLETNVPVETKAPDETKVPEAAGLPFVAAAANGAVKTEEPEHALDSQAIKEVTKTVDPVDPPVPTPTEKHNGPTPGPVPHIPVNTSQAGMAAAASKEVSEPEQIRFKIVRRIRKNRKTGEVTILSEEKIPLGPDEVTPEGSIVHVEETGHIDSEPTPASQPSIPAETGTGVNQSGPEENVHILPIRDPAPNDETAHNPLAGGPGPVIPNNAAEIKAFTQVRDVDAKALNERLNSEVEGTSATTLDPKTNVSISNGGPVEPAPVTSKIEAEEVKKVENEPVPADVPSKVPVTTTTATKTSKKPSPKTASPPKSEEKKKKKGGFFSKLKKVFD</sequence>
<evidence type="ECO:0000256" key="2">
    <source>
        <dbReference type="ARBA" id="ARBA00038216"/>
    </source>
</evidence>
<feature type="region of interest" description="Disordered" evidence="3">
    <location>
        <begin position="275"/>
        <end position="331"/>
    </location>
</feature>
<dbReference type="CDD" id="cd02859">
    <property type="entry name" value="E_set_AMPKbeta_like_N"/>
    <property type="match status" value="1"/>
</dbReference>
<keyword evidence="6" id="KW-1185">Reference proteome</keyword>
<dbReference type="Pfam" id="PF16561">
    <property type="entry name" value="AMPK1_CBM"/>
    <property type="match status" value="1"/>
</dbReference>
<dbReference type="InterPro" id="IPR050827">
    <property type="entry name" value="CRP1_MDG1_kinase"/>
</dbReference>
<feature type="compositionally biased region" description="Basic and acidic residues" evidence="3">
    <location>
        <begin position="391"/>
        <end position="401"/>
    </location>
</feature>
<keyword evidence="1" id="KW-0597">Phosphoprotein</keyword>
<feature type="region of interest" description="Disordered" evidence="3">
    <location>
        <begin position="180"/>
        <end position="201"/>
    </location>
</feature>
<dbReference type="SUPFAM" id="SSF81296">
    <property type="entry name" value="E set domains"/>
    <property type="match status" value="1"/>
</dbReference>
<dbReference type="GO" id="GO:0031588">
    <property type="term" value="C:nucleotide-activated protein kinase complex"/>
    <property type="evidence" value="ECO:0007669"/>
    <property type="project" value="TreeGrafter"/>
</dbReference>
<dbReference type="PANTHER" id="PTHR10343">
    <property type="entry name" value="5'-AMP-ACTIVATED PROTEIN KINASE , BETA SUBUNIT"/>
    <property type="match status" value="1"/>
</dbReference>
<dbReference type="GO" id="GO:0005737">
    <property type="term" value="C:cytoplasm"/>
    <property type="evidence" value="ECO:0007669"/>
    <property type="project" value="TreeGrafter"/>
</dbReference>
<dbReference type="GO" id="GO:0007165">
    <property type="term" value="P:signal transduction"/>
    <property type="evidence" value="ECO:0007669"/>
    <property type="project" value="TreeGrafter"/>
</dbReference>
<dbReference type="EMBL" id="CP058610">
    <property type="protein sequence ID" value="QLG74146.1"/>
    <property type="molecule type" value="Genomic_DNA"/>
</dbReference>
<dbReference type="GO" id="GO:0019901">
    <property type="term" value="F:protein kinase binding"/>
    <property type="evidence" value="ECO:0007669"/>
    <property type="project" value="TreeGrafter"/>
</dbReference>
<dbReference type="RefSeq" id="XP_037145871.1">
    <property type="nucleotide sequence ID" value="XM_037289976.1"/>
</dbReference>
<feature type="compositionally biased region" description="Polar residues" evidence="3">
    <location>
        <begin position="360"/>
        <end position="378"/>
    </location>
</feature>
<proteinExistence type="inferred from homology"/>
<name>A0A7H9B725_ZYGMR</name>
<evidence type="ECO:0000256" key="1">
    <source>
        <dbReference type="ARBA" id="ARBA00022553"/>
    </source>
</evidence>
<protein>
    <recommendedName>
        <fullName evidence="4">AMP-activated protein kinase glycogen-binding domain-containing protein</fullName>
    </recommendedName>
</protein>
<dbReference type="OrthoDB" id="5976022at2759"/>
<feature type="domain" description="AMP-activated protein kinase glycogen-binding" evidence="4">
    <location>
        <begin position="5"/>
        <end position="87"/>
    </location>
</feature>
<dbReference type="KEGG" id="zmk:HG535_0G00310"/>